<proteinExistence type="predicted"/>
<dbReference type="AlphaFoldDB" id="A0A0B5E749"/>
<dbReference type="Gene3D" id="6.20.450.20">
    <property type="match status" value="1"/>
</dbReference>
<organism evidence="2 3">
    <name type="scientific">Celeribacter indicus</name>
    <dbReference type="NCBI Taxonomy" id="1208324"/>
    <lineage>
        <taxon>Bacteria</taxon>
        <taxon>Pseudomonadati</taxon>
        <taxon>Pseudomonadota</taxon>
        <taxon>Alphaproteobacteria</taxon>
        <taxon>Rhodobacterales</taxon>
        <taxon>Roseobacteraceae</taxon>
        <taxon>Celeribacter</taxon>
    </lineage>
</organism>
<feature type="domain" description="Stability determinant" evidence="1">
    <location>
        <begin position="6"/>
        <end position="24"/>
    </location>
</feature>
<dbReference type="HOGENOM" id="CLU_3120967_0_0_5"/>
<reference evidence="2 3" key="1">
    <citation type="journal article" date="2014" name="Int. J. Syst. Evol. Microbiol.">
        <title>Celeribacter indicus sp. nov., a polycyclic aromatic hydrocarbon-degrading bacterium from deep-sea sediment and reclassification of Huaishuia halophila as Celeribacter halophilus comb. nov.</title>
        <authorList>
            <person name="Lai Q."/>
            <person name="Cao J."/>
            <person name="Yuan J."/>
            <person name="Li F."/>
            <person name="Shao Z."/>
        </authorList>
    </citation>
    <scope>NUCLEOTIDE SEQUENCE [LARGE SCALE GENOMIC DNA]</scope>
    <source>
        <strain evidence="2">P73</strain>
        <plasmid evidence="3">Plasmid pP73B</plasmid>
    </source>
</reference>
<geneLocation type="plasmid" evidence="2 3">
    <name>pP73B</name>
</geneLocation>
<gene>
    <name evidence="2" type="ORF">P73_4550</name>
</gene>
<protein>
    <submittedName>
        <fullName evidence="2">StaA</fullName>
    </submittedName>
</protein>
<sequence length="50" mass="5429">MAADVNSYDTWFCAQVQAALEDARSGTSQVQVMQAAQALIDAKRQVEPKS</sequence>
<dbReference type="RefSeq" id="WP_043872251.1">
    <property type="nucleotide sequence ID" value="NZ_CP004395.1"/>
</dbReference>
<dbReference type="Proteomes" id="UP000031521">
    <property type="component" value="Plasmid pP73B"/>
</dbReference>
<dbReference type="EMBL" id="CP004395">
    <property type="protein sequence ID" value="AJE49265.1"/>
    <property type="molecule type" value="Genomic_DNA"/>
</dbReference>
<evidence type="ECO:0000313" key="3">
    <source>
        <dbReference type="Proteomes" id="UP000031521"/>
    </source>
</evidence>
<keyword evidence="2" id="KW-0614">Plasmid</keyword>
<accession>A0A0B5E749</accession>
<dbReference type="KEGG" id="cid:P73_4550"/>
<name>A0A0B5E749_9RHOB</name>
<dbReference type="Pfam" id="PF21217">
    <property type="entry name" value="PaaA2"/>
    <property type="match status" value="1"/>
</dbReference>
<evidence type="ECO:0000313" key="2">
    <source>
        <dbReference type="EMBL" id="AJE49265.1"/>
    </source>
</evidence>
<evidence type="ECO:0000259" key="1">
    <source>
        <dbReference type="Pfam" id="PF21217"/>
    </source>
</evidence>
<keyword evidence="3" id="KW-1185">Reference proteome</keyword>
<dbReference type="OrthoDB" id="9799097at2"/>
<dbReference type="InterPro" id="IPR048851">
    <property type="entry name" value="PaaA2_dom"/>
</dbReference>